<dbReference type="SUPFAM" id="SSF46785">
    <property type="entry name" value="Winged helix' DNA-binding domain"/>
    <property type="match status" value="1"/>
</dbReference>
<reference evidence="2 3" key="1">
    <citation type="submission" date="2020-08" db="EMBL/GenBank/DDBJ databases">
        <title>Genome sequence of Sphingomonas sediminicola KACC 15039T.</title>
        <authorList>
            <person name="Hyun D.-W."/>
            <person name="Bae J.-W."/>
        </authorList>
    </citation>
    <scope>NUCLEOTIDE SEQUENCE [LARGE SCALE GENOMIC DNA]</scope>
    <source>
        <strain evidence="2 3">KACC 15039</strain>
    </source>
</reference>
<protein>
    <submittedName>
        <fullName evidence="2">Crp/Fnr family transcriptional regulator</fullName>
    </submittedName>
</protein>
<organism evidence="2 3">
    <name type="scientific">Sphingomonas sediminicola</name>
    <dbReference type="NCBI Taxonomy" id="386874"/>
    <lineage>
        <taxon>Bacteria</taxon>
        <taxon>Pseudomonadati</taxon>
        <taxon>Pseudomonadota</taxon>
        <taxon>Alphaproteobacteria</taxon>
        <taxon>Sphingomonadales</taxon>
        <taxon>Sphingomonadaceae</taxon>
        <taxon>Sphingomonas</taxon>
    </lineage>
</organism>
<dbReference type="InterPro" id="IPR012318">
    <property type="entry name" value="HTH_CRP"/>
</dbReference>
<dbReference type="Pfam" id="PF13545">
    <property type="entry name" value="HTH_Crp_2"/>
    <property type="match status" value="1"/>
</dbReference>
<dbReference type="Gene3D" id="2.60.120.10">
    <property type="entry name" value="Jelly Rolls"/>
    <property type="match status" value="1"/>
</dbReference>
<evidence type="ECO:0000313" key="2">
    <source>
        <dbReference type="EMBL" id="QNP45127.1"/>
    </source>
</evidence>
<dbReference type="RefSeq" id="WP_187708083.1">
    <property type="nucleotide sequence ID" value="NZ_CP060782.1"/>
</dbReference>
<sequence>MHLDYLDSSLSAAVPSEIALIPHGELENLMRARPRVQSLIWRSSLIQSALYREWLMRNSRLAADRAMAHLFCEIFKRSSAAGLVDRNSCEMPLTQEMLADALGLTGVHVNRTLQQLRETGMVDHKSGRLFVHDFERLASFADFDPFYLHHRNSCRVLQS</sequence>
<evidence type="ECO:0000259" key="1">
    <source>
        <dbReference type="PROSITE" id="PS51063"/>
    </source>
</evidence>
<keyword evidence="3" id="KW-1185">Reference proteome</keyword>
<feature type="domain" description="HTH crp-type" evidence="1">
    <location>
        <begin position="61"/>
        <end position="135"/>
    </location>
</feature>
<dbReference type="PROSITE" id="PS51063">
    <property type="entry name" value="HTH_CRP_2"/>
    <property type="match status" value="1"/>
</dbReference>
<dbReference type="EMBL" id="CP060782">
    <property type="protein sequence ID" value="QNP45127.1"/>
    <property type="molecule type" value="Genomic_DNA"/>
</dbReference>
<accession>A0ABX6T5H9</accession>
<gene>
    <name evidence="2" type="ORF">H9L14_10695</name>
</gene>
<dbReference type="InterPro" id="IPR036390">
    <property type="entry name" value="WH_DNA-bd_sf"/>
</dbReference>
<evidence type="ECO:0000313" key="3">
    <source>
        <dbReference type="Proteomes" id="UP000516105"/>
    </source>
</evidence>
<dbReference type="Proteomes" id="UP000516105">
    <property type="component" value="Chromosome"/>
</dbReference>
<dbReference type="InterPro" id="IPR014710">
    <property type="entry name" value="RmlC-like_jellyroll"/>
</dbReference>
<dbReference type="SMART" id="SM00419">
    <property type="entry name" value="HTH_CRP"/>
    <property type="match status" value="1"/>
</dbReference>
<name>A0ABX6T5H9_9SPHN</name>
<proteinExistence type="predicted"/>